<evidence type="ECO:0008006" key="4">
    <source>
        <dbReference type="Google" id="ProtNLM"/>
    </source>
</evidence>
<proteinExistence type="predicted"/>
<evidence type="ECO:0000313" key="2">
    <source>
        <dbReference type="EMBL" id="MBY6217945.1"/>
    </source>
</evidence>
<evidence type="ECO:0000256" key="1">
    <source>
        <dbReference type="SAM" id="SignalP"/>
    </source>
</evidence>
<accession>A0A9Q3XDJ8</accession>
<sequence length="649" mass="70630">MKYLSGVAGSAAIAALCVGSMAAAQERPPLPVQAVPAPSSTTPPPVMVPPPAPATQEIEAEERSLFEIMAEGVNRRLDPQQRAQALLDEIPIAVAIEPMALAEMFTRTEILHRSVAIDVPLRLTTLSGNERAGSVWHTGDAPKDRYLGETGARAASAATTNVTWKDGSTGEIDLYEARFRSTDDKNSLTTLEGVVYCGTQVATPSGEKDMCLIDRDGDRSFDEFAFIASRSGKSVHGATVLTAAVPMQVAAPYTVRNDGLPEMKAQWTTCGKDWDLPYYQLRLGTDEHGNEPASRAGTYWGDPYCAKSEKYERVEPANKGGRVARMGPAYAQISSKKSGASIQLERVLDTETLYRVEGRDKLAPLSAGFAPAQAQLSANQQFTRLPYQSTGDVTVAETPFKVGDHFVTSAFRHGYTGVVTEDVKIRTLLSSRSVEGGMPVYGVPAKRTTVTYGGYGYQMPATPAIERKIDMDLIWCLPTREEIPLVDRDNKPTGNVKIEWTATCLPDNRRGQHTILKDQSPALAVRNMRMDATISTNDGPPPVAERANADFGAPLYFRYSLKEASKNLYTLTEEVLLGEEVTSSNDIILLKDEDGKAVVEVAGGSFMLEPDGEQYKLTAMLPPREGEDARVKGLDVMALMRRLLADIER</sequence>
<organism evidence="2 3">
    <name type="scientific">Qipengyuania aquimaris</name>
    <dbReference type="NCBI Taxonomy" id="255984"/>
    <lineage>
        <taxon>Bacteria</taxon>
        <taxon>Pseudomonadati</taxon>
        <taxon>Pseudomonadota</taxon>
        <taxon>Alphaproteobacteria</taxon>
        <taxon>Sphingomonadales</taxon>
        <taxon>Erythrobacteraceae</taxon>
        <taxon>Qipengyuania</taxon>
    </lineage>
</organism>
<dbReference type="Proteomes" id="UP000824927">
    <property type="component" value="Unassembled WGS sequence"/>
</dbReference>
<keyword evidence="1" id="KW-0732">Signal</keyword>
<reference evidence="2" key="1">
    <citation type="submission" date="2021-06" db="EMBL/GenBank/DDBJ databases">
        <title>50 bacteria genomes isolated from Dapeng, Shenzhen, China.</title>
        <authorList>
            <person name="Zheng W."/>
            <person name="Yu S."/>
            <person name="Huang Y."/>
        </authorList>
    </citation>
    <scope>NUCLEOTIDE SEQUENCE</scope>
    <source>
        <strain evidence="2">DP4N28-2</strain>
    </source>
</reference>
<comment type="caution">
    <text evidence="2">The sequence shown here is derived from an EMBL/GenBank/DDBJ whole genome shotgun (WGS) entry which is preliminary data.</text>
</comment>
<dbReference type="AlphaFoldDB" id="A0A9Q3XDJ8"/>
<dbReference type="EMBL" id="JAHVKP010000001">
    <property type="protein sequence ID" value="MBY6217945.1"/>
    <property type="molecule type" value="Genomic_DNA"/>
</dbReference>
<dbReference type="RefSeq" id="WP_222404926.1">
    <property type="nucleotide sequence ID" value="NZ_JAHVKP010000001.1"/>
</dbReference>
<gene>
    <name evidence="2" type="ORF">KUV31_06265</name>
</gene>
<feature type="chain" id="PRO_5040212896" description="Secreted protein" evidence="1">
    <location>
        <begin position="25"/>
        <end position="649"/>
    </location>
</feature>
<protein>
    <recommendedName>
        <fullName evidence="4">Secreted protein</fullName>
    </recommendedName>
</protein>
<name>A0A9Q3XDJ8_9SPHN</name>
<feature type="signal peptide" evidence="1">
    <location>
        <begin position="1"/>
        <end position="24"/>
    </location>
</feature>
<evidence type="ECO:0000313" key="3">
    <source>
        <dbReference type="Proteomes" id="UP000824927"/>
    </source>
</evidence>